<protein>
    <submittedName>
        <fullName evidence="2">Exosome complex component N-terminal domain-containing protein</fullName>
    </submittedName>
</protein>
<dbReference type="WBParaSite" id="ES5_v2.g25887.t1">
    <property type="protein sequence ID" value="ES5_v2.g25887.t1"/>
    <property type="gene ID" value="ES5_v2.g25887"/>
</dbReference>
<accession>A0AC34G847</accession>
<reference evidence="2" key="1">
    <citation type="submission" date="2022-11" db="UniProtKB">
        <authorList>
            <consortium name="WormBaseParasite"/>
        </authorList>
    </citation>
    <scope>IDENTIFICATION</scope>
</reference>
<name>A0AC34G847_9BILA</name>
<dbReference type="Proteomes" id="UP000887579">
    <property type="component" value="Unplaced"/>
</dbReference>
<evidence type="ECO:0000313" key="1">
    <source>
        <dbReference type="Proteomes" id="UP000887579"/>
    </source>
</evidence>
<evidence type="ECO:0000313" key="2">
    <source>
        <dbReference type="WBParaSite" id="ES5_v2.g25887.t1"/>
    </source>
</evidence>
<proteinExistence type="predicted"/>
<organism evidence="1 2">
    <name type="scientific">Panagrolaimus sp. ES5</name>
    <dbReference type="NCBI Taxonomy" id="591445"/>
    <lineage>
        <taxon>Eukaryota</taxon>
        <taxon>Metazoa</taxon>
        <taxon>Ecdysozoa</taxon>
        <taxon>Nematoda</taxon>
        <taxon>Chromadorea</taxon>
        <taxon>Rhabditida</taxon>
        <taxon>Tylenchina</taxon>
        <taxon>Panagrolaimomorpha</taxon>
        <taxon>Panagrolaimoidea</taxon>
        <taxon>Panagrolaimidae</taxon>
        <taxon>Panagrolaimus</taxon>
    </lineage>
</organism>
<sequence length="222" mass="24353">MSLLMDLSKMPKRGNRKTNNAPAKKKTCIPGDKLFDVSDGYKAGFGTYQERGAIIASLYGFVCVTESKNSADGKENEKTVEVQQSEEGVKYIMPVIGTIVTARVVSITTKLAKCSIFCVQDCVLPVEFSSTLRKEDMVENEYNKRGLWEYVKPGDIILARVLGMGDVQTSYLLSIAENELGVTTACGENGETMIPKDLHTVVSAKSGYEESRKVAQIPYLNA</sequence>